<evidence type="ECO:0000313" key="1">
    <source>
        <dbReference type="EMBL" id="KAI8549224.1"/>
    </source>
</evidence>
<proteinExistence type="predicted"/>
<comment type="caution">
    <text evidence="1">The sequence shown here is derived from an EMBL/GenBank/DDBJ whole genome shotgun (WGS) entry which is preliminary data.</text>
</comment>
<name>A0ACC0N813_RHOML</name>
<keyword evidence="2" id="KW-1185">Reference proteome</keyword>
<reference evidence="1" key="1">
    <citation type="submission" date="2022-02" db="EMBL/GenBank/DDBJ databases">
        <title>Plant Genome Project.</title>
        <authorList>
            <person name="Zhang R.-G."/>
        </authorList>
    </citation>
    <scope>NUCLEOTIDE SEQUENCE</scope>
    <source>
        <strain evidence="1">AT1</strain>
    </source>
</reference>
<gene>
    <name evidence="1" type="ORF">RHMOL_Rhmol06G0009600</name>
</gene>
<organism evidence="1 2">
    <name type="scientific">Rhododendron molle</name>
    <name type="common">Chinese azalea</name>
    <name type="synonym">Azalea mollis</name>
    <dbReference type="NCBI Taxonomy" id="49168"/>
    <lineage>
        <taxon>Eukaryota</taxon>
        <taxon>Viridiplantae</taxon>
        <taxon>Streptophyta</taxon>
        <taxon>Embryophyta</taxon>
        <taxon>Tracheophyta</taxon>
        <taxon>Spermatophyta</taxon>
        <taxon>Magnoliopsida</taxon>
        <taxon>eudicotyledons</taxon>
        <taxon>Gunneridae</taxon>
        <taxon>Pentapetalae</taxon>
        <taxon>asterids</taxon>
        <taxon>Ericales</taxon>
        <taxon>Ericaceae</taxon>
        <taxon>Ericoideae</taxon>
        <taxon>Rhodoreae</taxon>
        <taxon>Rhododendron</taxon>
    </lineage>
</organism>
<accession>A0ACC0N813</accession>
<protein>
    <submittedName>
        <fullName evidence="1">Uncharacterized protein</fullName>
    </submittedName>
</protein>
<evidence type="ECO:0000313" key="2">
    <source>
        <dbReference type="Proteomes" id="UP001062846"/>
    </source>
</evidence>
<dbReference type="Proteomes" id="UP001062846">
    <property type="component" value="Chromosome 6"/>
</dbReference>
<sequence>MQFSVRKYFLPAGLLIEETYHGKEDRQTPHTCYSLIQIQVSTDRHSSRLGSLRRSDLWLSGWPFTSSPLLLLDR</sequence>
<dbReference type="EMBL" id="CM046393">
    <property type="protein sequence ID" value="KAI8549224.1"/>
    <property type="molecule type" value="Genomic_DNA"/>
</dbReference>